<dbReference type="AlphaFoldDB" id="A0A1Q2MHX8"/>
<protein>
    <submittedName>
        <fullName evidence="2">Uncharacterized protein</fullName>
    </submittedName>
</protein>
<evidence type="ECO:0000313" key="3">
    <source>
        <dbReference type="Proteomes" id="UP000188181"/>
    </source>
</evidence>
<dbReference type="Gene3D" id="3.20.20.140">
    <property type="entry name" value="Metal-dependent hydrolases"/>
    <property type="match status" value="1"/>
</dbReference>
<sequence length="709" mass="79119" precursor="true">MDRRKFMKNLCGSSVMMTILPAANSFAQSMNTGLFGNKDHMKDLRFFSNPLLGNTTKVSVSPDKVQSESYNTFTFTIVLGEDGLAKGESIGIVSGSNIDRWQFSWPDQMWGCQCPWQTERSQDDNYITARCSNSDAELELKVGELGGFKPYCNERAHLVRSLKDRLRYVLEIKAGSELRPGDVITVTWGDKREGSEGVKAPITAMKYYFMPFRFSLLPALDSKTPVRRGGFDMLPSITVAAKSAVRLYVTAQPFVQAGKDIEVKISALDEYFSLDENFSGDIKLTVEGENETITRSLKMSAADKGSISTKLKINKTGWFKAKASSKNINGYSNYIIAGEEEPENKVYFGDMHCHTLDCDATVPREHHFEYARSAAGLDFISVSCHASHLGSKQAWDNLLDKTELYHEPGSFVTFAGYEWAGDGHCNAYFVNTGDAELFYNPALEQEAELDDPKFRTPVPIPGTREKKPGKPYFVKGVIDFLEAVNKLNVPAFVIGHCHTRYQFADDNVMWLFEMHTTHQVSDQEKRFQQFVGAAGKYFGVCGGSDNHRLPAGSMMPNPGEKWPNPFVPDICYNTAGLQATFANNLTRESLYEGMKARHCYGTNGCRMVISFNCGGAMMGDKTEIGPGQKPRFSIKVGGTAPLKDIVLWKYSSEDRDWIEAEKFTDIGSDRWEAELEDEKFSSDAIYYLRAVQADGGTGWSSPIWAAKKA</sequence>
<dbReference type="KEGG" id="pbas:SMSP2_02241"/>
<keyword evidence="1" id="KW-0732">Signal</keyword>
<feature type="chain" id="PRO_5010351572" evidence="1">
    <location>
        <begin position="28"/>
        <end position="709"/>
    </location>
</feature>
<dbReference type="EMBL" id="CP019646">
    <property type="protein sequence ID" value="AQQ71862.1"/>
    <property type="molecule type" value="Genomic_DNA"/>
</dbReference>
<organism evidence="2 3">
    <name type="scientific">Limihaloglobus sulfuriphilus</name>
    <dbReference type="NCBI Taxonomy" id="1851148"/>
    <lineage>
        <taxon>Bacteria</taxon>
        <taxon>Pseudomonadati</taxon>
        <taxon>Planctomycetota</taxon>
        <taxon>Phycisphaerae</taxon>
        <taxon>Sedimentisphaerales</taxon>
        <taxon>Sedimentisphaeraceae</taxon>
        <taxon>Limihaloglobus</taxon>
    </lineage>
</organism>
<evidence type="ECO:0000256" key="1">
    <source>
        <dbReference type="SAM" id="SignalP"/>
    </source>
</evidence>
<name>A0A1Q2MHX8_9BACT</name>
<evidence type="ECO:0000313" key="2">
    <source>
        <dbReference type="EMBL" id="AQQ71862.1"/>
    </source>
</evidence>
<dbReference type="Proteomes" id="UP000188181">
    <property type="component" value="Chromosome"/>
</dbReference>
<dbReference type="STRING" id="1851148.SMSP2_02241"/>
<keyword evidence="3" id="KW-1185">Reference proteome</keyword>
<dbReference type="SUPFAM" id="SSF89550">
    <property type="entry name" value="PHP domain-like"/>
    <property type="match status" value="1"/>
</dbReference>
<dbReference type="InterPro" id="IPR016195">
    <property type="entry name" value="Pol/histidinol_Pase-like"/>
</dbReference>
<dbReference type="Pfam" id="PF12228">
    <property type="entry name" value="DUF3604"/>
    <property type="match status" value="1"/>
</dbReference>
<reference evidence="3" key="1">
    <citation type="submission" date="2017-02" db="EMBL/GenBank/DDBJ databases">
        <title>Comparative genomics and description of representatives of a novel lineage of planctomycetes thriving in anoxic sediments.</title>
        <authorList>
            <person name="Spring S."/>
            <person name="Bunk B."/>
            <person name="Sproer C."/>
        </authorList>
    </citation>
    <scope>NUCLEOTIDE SEQUENCE [LARGE SCALE GENOMIC DNA]</scope>
    <source>
        <strain evidence="3">SM-Chi-D1</strain>
    </source>
</reference>
<dbReference type="InterPro" id="IPR022028">
    <property type="entry name" value="DUF3604"/>
</dbReference>
<feature type="signal peptide" evidence="1">
    <location>
        <begin position="1"/>
        <end position="27"/>
    </location>
</feature>
<gene>
    <name evidence="2" type="ORF">SMSP2_02241</name>
</gene>
<dbReference type="OrthoDB" id="543560at2"/>
<accession>A0A1Q2MHX8</accession>
<proteinExistence type="predicted"/>